<reference evidence="3" key="1">
    <citation type="submission" date="2015-08" db="EMBL/GenBank/DDBJ databases">
        <authorList>
            <person name="Varghese N."/>
        </authorList>
    </citation>
    <scope>NUCLEOTIDE SEQUENCE [LARGE SCALE GENOMIC DNA]</scope>
    <source>
        <strain evidence="3">DSM 27808</strain>
    </source>
</reference>
<evidence type="ECO:0000313" key="3">
    <source>
        <dbReference type="Proteomes" id="UP000182598"/>
    </source>
</evidence>
<protein>
    <submittedName>
        <fullName evidence="2">Uncharacterized protein</fullName>
    </submittedName>
</protein>
<dbReference type="EMBL" id="CYHB01000003">
    <property type="protein sequence ID" value="CUA85415.1"/>
    <property type="molecule type" value="Genomic_DNA"/>
</dbReference>
<dbReference type="RefSeq" id="WP_055438877.1">
    <property type="nucleotide sequence ID" value="NZ_CYHB01000003.1"/>
</dbReference>
<feature type="chain" id="PRO_5005503986" evidence="1">
    <location>
        <begin position="20"/>
        <end position="134"/>
    </location>
</feature>
<proteinExistence type="predicted"/>
<dbReference type="OrthoDB" id="6238128at2"/>
<sequence length="134" mass="15291">MKKFILITLLLVWASPTFACNSPWEKCWAGQEFKDNKCSPEAQLMSAYEAKQWLRENPQWRLPSAEELKQHFLSSNANHLRQLAAGQGMSAVLSGDVMQHGNELLAVSVNIQTGAVELQPWRQPLLVLWRKTSW</sequence>
<dbReference type="Proteomes" id="UP000182598">
    <property type="component" value="Unassembled WGS sequence"/>
</dbReference>
<feature type="signal peptide" evidence="1">
    <location>
        <begin position="1"/>
        <end position="19"/>
    </location>
</feature>
<evidence type="ECO:0000256" key="1">
    <source>
        <dbReference type="SAM" id="SignalP"/>
    </source>
</evidence>
<gene>
    <name evidence="2" type="ORF">Ga0061064_1203</name>
</gene>
<name>A0A0K6H3E0_9GAMM</name>
<keyword evidence="3" id="KW-1185">Reference proteome</keyword>
<evidence type="ECO:0000313" key="2">
    <source>
        <dbReference type="EMBL" id="CUA85415.1"/>
    </source>
</evidence>
<dbReference type="AlphaFoldDB" id="A0A0K6H3E0"/>
<accession>A0A0K6H3E0</accession>
<keyword evidence="1" id="KW-0732">Signal</keyword>
<organism evidence="2 3">
    <name type="scientific">Pseudidiomarina woesei</name>
    <dbReference type="NCBI Taxonomy" id="1381080"/>
    <lineage>
        <taxon>Bacteria</taxon>
        <taxon>Pseudomonadati</taxon>
        <taxon>Pseudomonadota</taxon>
        <taxon>Gammaproteobacteria</taxon>
        <taxon>Alteromonadales</taxon>
        <taxon>Idiomarinaceae</taxon>
        <taxon>Pseudidiomarina</taxon>
    </lineage>
</organism>